<feature type="region of interest" description="Disordered" evidence="4">
    <location>
        <begin position="1"/>
        <end position="20"/>
    </location>
</feature>
<dbReference type="GeneID" id="19975663"/>
<reference evidence="6 7" key="1">
    <citation type="submission" date="2013-03" db="EMBL/GenBank/DDBJ databases">
        <title>The Genome Sequence of Phialophora europaea CBS 101466.</title>
        <authorList>
            <consortium name="The Broad Institute Genomics Platform"/>
            <person name="Cuomo C."/>
            <person name="de Hoog S."/>
            <person name="Gorbushina A."/>
            <person name="Walker B."/>
            <person name="Young S.K."/>
            <person name="Zeng Q."/>
            <person name="Gargeya S."/>
            <person name="Fitzgerald M."/>
            <person name="Haas B."/>
            <person name="Abouelleil A."/>
            <person name="Allen A.W."/>
            <person name="Alvarado L."/>
            <person name="Arachchi H.M."/>
            <person name="Berlin A.M."/>
            <person name="Chapman S.B."/>
            <person name="Gainer-Dewar J."/>
            <person name="Goldberg J."/>
            <person name="Griggs A."/>
            <person name="Gujja S."/>
            <person name="Hansen M."/>
            <person name="Howarth C."/>
            <person name="Imamovic A."/>
            <person name="Ireland A."/>
            <person name="Larimer J."/>
            <person name="McCowan C."/>
            <person name="Murphy C."/>
            <person name="Pearson M."/>
            <person name="Poon T.W."/>
            <person name="Priest M."/>
            <person name="Roberts A."/>
            <person name="Saif S."/>
            <person name="Shea T."/>
            <person name="Sisk P."/>
            <person name="Sykes S."/>
            <person name="Wortman J."/>
            <person name="Nusbaum C."/>
            <person name="Birren B."/>
        </authorList>
    </citation>
    <scope>NUCLEOTIDE SEQUENCE [LARGE SCALE GENOMIC DNA]</scope>
    <source>
        <strain evidence="6 7">CBS 101466</strain>
    </source>
</reference>
<dbReference type="InterPro" id="IPR038324">
    <property type="entry name" value="Rpb4/RPC9_sf"/>
</dbReference>
<comment type="similarity">
    <text evidence="3">Belongs to the eukaryotic RPB4 RNA polymerase subunit family.</text>
</comment>
<dbReference type="SMART" id="SM00657">
    <property type="entry name" value="RPOL4c"/>
    <property type="match status" value="1"/>
</dbReference>
<dbReference type="Proteomes" id="UP000030752">
    <property type="component" value="Unassembled WGS sequence"/>
</dbReference>
<dbReference type="eggNOG" id="KOG2351">
    <property type="taxonomic scope" value="Eukaryota"/>
</dbReference>
<dbReference type="Gene3D" id="1.20.1250.40">
    <property type="match status" value="1"/>
</dbReference>
<dbReference type="InterPro" id="IPR045222">
    <property type="entry name" value="Rpb4-like"/>
</dbReference>
<dbReference type="STRING" id="1220924.W2RNR3"/>
<dbReference type="InParanoid" id="W2RNR3"/>
<comment type="subcellular location">
    <subcellularLocation>
        <location evidence="1">Nucleus</location>
    </subcellularLocation>
</comment>
<evidence type="ECO:0000313" key="7">
    <source>
        <dbReference type="Proteomes" id="UP000030752"/>
    </source>
</evidence>
<evidence type="ECO:0000259" key="5">
    <source>
        <dbReference type="SMART" id="SM00657"/>
    </source>
</evidence>
<dbReference type="InterPro" id="IPR010997">
    <property type="entry name" value="HRDC-like_sf"/>
</dbReference>
<sequence length="153" mass="17263">MAPHAAPSREQPTASTDLEAGRELKLGEFADVETLSLSEARIVLQRTLEMRQKRGEPFDESDTMVKTRDYLEIFAVFKDLSVAEQVEQLINSLGNDLVKFEKSQLKSLLPTCADEAKALIPSLEKKVEDGVLDEMQLDEICKEVQRLKRQAEL</sequence>
<proteinExistence type="inferred from homology"/>
<dbReference type="InterPro" id="IPR006590">
    <property type="entry name" value="RNA_pol_Rpb4/RPC9_core"/>
</dbReference>
<dbReference type="AlphaFoldDB" id="W2RNR3"/>
<organism evidence="6 7">
    <name type="scientific">Cyphellophora europaea (strain CBS 101466)</name>
    <name type="common">Phialophora europaea</name>
    <dbReference type="NCBI Taxonomy" id="1220924"/>
    <lineage>
        <taxon>Eukaryota</taxon>
        <taxon>Fungi</taxon>
        <taxon>Dikarya</taxon>
        <taxon>Ascomycota</taxon>
        <taxon>Pezizomycotina</taxon>
        <taxon>Eurotiomycetes</taxon>
        <taxon>Chaetothyriomycetidae</taxon>
        <taxon>Chaetothyriales</taxon>
        <taxon>Cyphellophoraceae</taxon>
        <taxon>Cyphellophora</taxon>
    </lineage>
</organism>
<evidence type="ECO:0000313" key="6">
    <source>
        <dbReference type="EMBL" id="ETN37333.1"/>
    </source>
</evidence>
<dbReference type="PANTHER" id="PTHR21297">
    <property type="entry name" value="DNA-DIRECTED RNA POLYMERASE II"/>
    <property type="match status" value="1"/>
</dbReference>
<dbReference type="OrthoDB" id="2186918at2759"/>
<feature type="domain" description="RNA polymerase Rpb4/RPC9 core" evidence="5">
    <location>
        <begin position="27"/>
        <end position="151"/>
    </location>
</feature>
<dbReference type="RefSeq" id="XP_008720865.1">
    <property type="nucleotide sequence ID" value="XM_008722643.1"/>
</dbReference>
<dbReference type="GO" id="GO:0000166">
    <property type="term" value="F:nucleotide binding"/>
    <property type="evidence" value="ECO:0007669"/>
    <property type="project" value="InterPro"/>
</dbReference>
<keyword evidence="7" id="KW-1185">Reference proteome</keyword>
<protein>
    <recommendedName>
        <fullName evidence="5">RNA polymerase Rpb4/RPC9 core domain-containing protein</fullName>
    </recommendedName>
</protein>
<keyword evidence="2" id="KW-0539">Nucleus</keyword>
<dbReference type="SUPFAM" id="SSF47819">
    <property type="entry name" value="HRDC-like"/>
    <property type="match status" value="1"/>
</dbReference>
<dbReference type="InterPro" id="IPR005574">
    <property type="entry name" value="Rpb4/RPC9"/>
</dbReference>
<dbReference type="GO" id="GO:0006352">
    <property type="term" value="P:DNA-templated transcription initiation"/>
    <property type="evidence" value="ECO:0007669"/>
    <property type="project" value="InterPro"/>
</dbReference>
<dbReference type="GO" id="GO:0005634">
    <property type="term" value="C:nucleus"/>
    <property type="evidence" value="ECO:0007669"/>
    <property type="project" value="UniProtKB-SubCell"/>
</dbReference>
<dbReference type="Pfam" id="PF03874">
    <property type="entry name" value="RNA_pol_Rpb4"/>
    <property type="match status" value="1"/>
</dbReference>
<dbReference type="GO" id="GO:0030880">
    <property type="term" value="C:RNA polymerase complex"/>
    <property type="evidence" value="ECO:0007669"/>
    <property type="project" value="InterPro"/>
</dbReference>
<dbReference type="EMBL" id="KB822724">
    <property type="protein sequence ID" value="ETN37333.1"/>
    <property type="molecule type" value="Genomic_DNA"/>
</dbReference>
<dbReference type="VEuPathDB" id="FungiDB:HMPREF1541_08324"/>
<name>W2RNR3_CYPE1</name>
<evidence type="ECO:0000256" key="1">
    <source>
        <dbReference type="ARBA" id="ARBA00004123"/>
    </source>
</evidence>
<evidence type="ECO:0000256" key="4">
    <source>
        <dbReference type="SAM" id="MobiDB-lite"/>
    </source>
</evidence>
<dbReference type="HOGENOM" id="CLU_110332_0_0_1"/>
<accession>W2RNR3</accession>
<evidence type="ECO:0000256" key="2">
    <source>
        <dbReference type="ARBA" id="ARBA00023242"/>
    </source>
</evidence>
<evidence type="ECO:0000256" key="3">
    <source>
        <dbReference type="ARBA" id="ARBA00025724"/>
    </source>
</evidence>
<gene>
    <name evidence="6" type="ORF">HMPREF1541_08324</name>
</gene>